<accession>A0A6A5Z4I1</accession>
<sequence>MQDQVELGRLQTIDQWHIKTFNSFQPLRRYRDKRYQDLLANTFLTHLSRSYPDNLFRTPFTLTATKCHANPIHPPRPLGVDLTTLASTIPFAFLPVIARLLYLFIAYLPPFPPLYSSRSPHFESGLLFAFCGRLGTRLIPSVIAQSTPLSPRFRGSQCLGFGVETF</sequence>
<dbReference type="Proteomes" id="UP000799770">
    <property type="component" value="Unassembled WGS sequence"/>
</dbReference>
<proteinExistence type="predicted"/>
<name>A0A6A5Z4I1_9PLEO</name>
<dbReference type="EMBL" id="ML977328">
    <property type="protein sequence ID" value="KAF2113328.1"/>
    <property type="molecule type" value="Genomic_DNA"/>
</dbReference>
<gene>
    <name evidence="1" type="ORF">BDV96DRAFT_121524</name>
</gene>
<dbReference type="AlphaFoldDB" id="A0A6A5Z4I1"/>
<reference evidence="1" key="1">
    <citation type="journal article" date="2020" name="Stud. Mycol.">
        <title>101 Dothideomycetes genomes: a test case for predicting lifestyles and emergence of pathogens.</title>
        <authorList>
            <person name="Haridas S."/>
            <person name="Albert R."/>
            <person name="Binder M."/>
            <person name="Bloem J."/>
            <person name="Labutti K."/>
            <person name="Salamov A."/>
            <person name="Andreopoulos B."/>
            <person name="Baker S."/>
            <person name="Barry K."/>
            <person name="Bills G."/>
            <person name="Bluhm B."/>
            <person name="Cannon C."/>
            <person name="Castanera R."/>
            <person name="Culley D."/>
            <person name="Daum C."/>
            <person name="Ezra D."/>
            <person name="Gonzalez J."/>
            <person name="Henrissat B."/>
            <person name="Kuo A."/>
            <person name="Liang C."/>
            <person name="Lipzen A."/>
            <person name="Lutzoni F."/>
            <person name="Magnuson J."/>
            <person name="Mondo S."/>
            <person name="Nolan M."/>
            <person name="Ohm R."/>
            <person name="Pangilinan J."/>
            <person name="Park H.-J."/>
            <person name="Ramirez L."/>
            <person name="Alfaro M."/>
            <person name="Sun H."/>
            <person name="Tritt A."/>
            <person name="Yoshinaga Y."/>
            <person name="Zwiers L.-H."/>
            <person name="Turgeon B."/>
            <person name="Goodwin S."/>
            <person name="Spatafora J."/>
            <person name="Crous P."/>
            <person name="Grigoriev I."/>
        </authorList>
    </citation>
    <scope>NUCLEOTIDE SEQUENCE</scope>
    <source>
        <strain evidence="1">CBS 627.86</strain>
    </source>
</reference>
<evidence type="ECO:0000313" key="2">
    <source>
        <dbReference type="Proteomes" id="UP000799770"/>
    </source>
</evidence>
<organism evidence="1 2">
    <name type="scientific">Lophiotrema nucula</name>
    <dbReference type="NCBI Taxonomy" id="690887"/>
    <lineage>
        <taxon>Eukaryota</taxon>
        <taxon>Fungi</taxon>
        <taxon>Dikarya</taxon>
        <taxon>Ascomycota</taxon>
        <taxon>Pezizomycotina</taxon>
        <taxon>Dothideomycetes</taxon>
        <taxon>Pleosporomycetidae</taxon>
        <taxon>Pleosporales</taxon>
        <taxon>Lophiotremataceae</taxon>
        <taxon>Lophiotrema</taxon>
    </lineage>
</organism>
<keyword evidence="2" id="KW-1185">Reference proteome</keyword>
<protein>
    <submittedName>
        <fullName evidence="1">Uncharacterized protein</fullName>
    </submittedName>
</protein>
<evidence type="ECO:0000313" key="1">
    <source>
        <dbReference type="EMBL" id="KAF2113328.1"/>
    </source>
</evidence>